<protein>
    <submittedName>
        <fullName evidence="1">1664_t:CDS:1</fullName>
    </submittedName>
</protein>
<feature type="non-terminal residue" evidence="1">
    <location>
        <position position="1"/>
    </location>
</feature>
<sequence length="626" mass="72700">AVRCGICGVQGHNRRSCPHRFAMVPYGTNIDLNHQNFDMGWKVPWLAQSMVRRRPHQARTCGHCGAMGHTTRKCQVRIASGNVLNVNNIKKSVKKYFENPTARIKFCRCCGEIGHSRRNYAIFNGHGAGGRICILGAQRNAIKTGINEFKKIYGLSNKYVPQFALDKMPNLYNPRYTTPQIEFRPQRLQPNQPPPLPPRPKQPPLFQQPNQLNDQQPPPLPPRPINNINQQNGMALQQPIRNLQNQLKQRDQRLHDLIRQSEMQLETVFDRMGKNINSQYAKINENIFNHFNRLNQRLITTGKKIDNNEQNIIEIGNGLNQGFNDINRNIDNRFGDITNNINNINRNINNKFGNIINNINNVNENFKTLDTNFANAFDRINTNIDNTNRQINTNINNINQNNQRINTNLETLSQNNQRINNNLDILHQRIITNNQNIGNSIIRFNEIVDNIHQNIDNINLDNTRLDQYFLNLDNLQNQLITRNNNIEEIFNDFRNNIRNMMRQMNQNQRQILQRIIRMNQPKRMSITHSRTINFQVPEIEYNIRNNDVMGEMQIHSSAGSSLGQAQYNPGSSRSITYITENTIGQSHDLSDMEDDDNIRNVRHRFRSNEKGYSVDNQINIAMNEHI</sequence>
<reference evidence="1" key="1">
    <citation type="submission" date="2021-06" db="EMBL/GenBank/DDBJ databases">
        <authorList>
            <person name="Kallberg Y."/>
            <person name="Tangrot J."/>
            <person name="Rosling A."/>
        </authorList>
    </citation>
    <scope>NUCLEOTIDE SEQUENCE</scope>
    <source>
        <strain evidence="1">28 12/20/2015</strain>
    </source>
</reference>
<organism evidence="1 2">
    <name type="scientific">Cetraspora pellucida</name>
    <dbReference type="NCBI Taxonomy" id="1433469"/>
    <lineage>
        <taxon>Eukaryota</taxon>
        <taxon>Fungi</taxon>
        <taxon>Fungi incertae sedis</taxon>
        <taxon>Mucoromycota</taxon>
        <taxon>Glomeromycotina</taxon>
        <taxon>Glomeromycetes</taxon>
        <taxon>Diversisporales</taxon>
        <taxon>Gigasporaceae</taxon>
        <taxon>Cetraspora</taxon>
    </lineage>
</organism>
<accession>A0ACA9NLG3</accession>
<gene>
    <name evidence="1" type="ORF">SPELUC_LOCUS9340</name>
</gene>
<comment type="caution">
    <text evidence="1">The sequence shown here is derived from an EMBL/GenBank/DDBJ whole genome shotgun (WGS) entry which is preliminary data.</text>
</comment>
<proteinExistence type="predicted"/>
<evidence type="ECO:0000313" key="2">
    <source>
        <dbReference type="Proteomes" id="UP000789366"/>
    </source>
</evidence>
<evidence type="ECO:0000313" key="1">
    <source>
        <dbReference type="EMBL" id="CAG8662852.1"/>
    </source>
</evidence>
<name>A0ACA9NLG3_9GLOM</name>
<keyword evidence="2" id="KW-1185">Reference proteome</keyword>
<dbReference type="Proteomes" id="UP000789366">
    <property type="component" value="Unassembled WGS sequence"/>
</dbReference>
<dbReference type="EMBL" id="CAJVPW010015546">
    <property type="protein sequence ID" value="CAG8662852.1"/>
    <property type="molecule type" value="Genomic_DNA"/>
</dbReference>